<dbReference type="OrthoDB" id="68029at2759"/>
<gene>
    <name evidence="1" type="ORF">PHMEG_000989</name>
</gene>
<name>A0A225X2T1_9STRA</name>
<dbReference type="AlphaFoldDB" id="A0A225X2T1"/>
<proteinExistence type="predicted"/>
<protein>
    <submittedName>
        <fullName evidence="1">Uncharacterized protein</fullName>
    </submittedName>
</protein>
<accession>A0A225X2T1</accession>
<evidence type="ECO:0000313" key="2">
    <source>
        <dbReference type="Proteomes" id="UP000198211"/>
    </source>
</evidence>
<dbReference type="EMBL" id="NBNE01000031">
    <property type="protein sequence ID" value="OWZ24053.1"/>
    <property type="molecule type" value="Genomic_DNA"/>
</dbReference>
<dbReference type="Proteomes" id="UP000198211">
    <property type="component" value="Unassembled WGS sequence"/>
</dbReference>
<comment type="caution">
    <text evidence="1">The sequence shown here is derived from an EMBL/GenBank/DDBJ whole genome shotgun (WGS) entry which is preliminary data.</text>
</comment>
<evidence type="ECO:0000313" key="1">
    <source>
        <dbReference type="EMBL" id="OWZ24053.1"/>
    </source>
</evidence>
<keyword evidence="2" id="KW-1185">Reference proteome</keyword>
<organism evidence="1 2">
    <name type="scientific">Phytophthora megakarya</name>
    <dbReference type="NCBI Taxonomy" id="4795"/>
    <lineage>
        <taxon>Eukaryota</taxon>
        <taxon>Sar</taxon>
        <taxon>Stramenopiles</taxon>
        <taxon>Oomycota</taxon>
        <taxon>Peronosporomycetes</taxon>
        <taxon>Peronosporales</taxon>
        <taxon>Peronosporaceae</taxon>
        <taxon>Phytophthora</taxon>
    </lineage>
</organism>
<sequence length="276" mass="31042">MGNIASTRLYTRPDWEFTASDMVLDQMEKQCVDTSSTWMETSVQCCALVLSTMTLLMGSLTGSLHHSKTPILVDAACQTEDETFVELTVSRNWEPYHADYKVVDDDNHSCTTETTEVFTDAESEDYAQAFTDDESILEDTNSSGEVFNAICDACESCGQCDSETQAEQLLHLTATVCSEDADVRPIYLEDYLCTCGECPQYKEIAHDVAVTMKTPTQQTQSITRLLQAFSTYNEVRGYNIDMIPTARECLRIWCGDEDKAFKSFVMLYDEVSRLCD</sequence>
<reference evidence="2" key="1">
    <citation type="submission" date="2017-03" db="EMBL/GenBank/DDBJ databases">
        <title>Phytopthora megakarya and P. palmivora, two closely related causual agents of cacao black pod achieved similar genome size and gene model numbers by different mechanisms.</title>
        <authorList>
            <person name="Ali S."/>
            <person name="Shao J."/>
            <person name="Larry D.J."/>
            <person name="Kronmiller B."/>
            <person name="Shen D."/>
            <person name="Strem M.D."/>
            <person name="Melnick R.L."/>
            <person name="Guiltinan M.J."/>
            <person name="Tyler B.M."/>
            <person name="Meinhardt L.W."/>
            <person name="Bailey B.A."/>
        </authorList>
    </citation>
    <scope>NUCLEOTIDE SEQUENCE [LARGE SCALE GENOMIC DNA]</scope>
    <source>
        <strain evidence="2">zdho120</strain>
    </source>
</reference>